<comment type="caution">
    <text evidence="2">The sequence shown here is derived from an EMBL/GenBank/DDBJ whole genome shotgun (WGS) entry which is preliminary data.</text>
</comment>
<dbReference type="RefSeq" id="WP_236310262.1">
    <property type="nucleotide sequence ID" value="NZ_WKED01000030.1"/>
</dbReference>
<protein>
    <recommendedName>
        <fullName evidence="4">Phage tail protein</fullName>
    </recommendedName>
</protein>
<evidence type="ECO:0000256" key="1">
    <source>
        <dbReference type="SAM" id="MobiDB-lite"/>
    </source>
</evidence>
<proteinExistence type="predicted"/>
<dbReference type="EMBL" id="WKED01000030">
    <property type="protein sequence ID" value="MCF5108539.1"/>
    <property type="molecule type" value="Genomic_DNA"/>
</dbReference>
<evidence type="ECO:0000313" key="2">
    <source>
        <dbReference type="EMBL" id="MCF5108539.1"/>
    </source>
</evidence>
<evidence type="ECO:0000313" key="3">
    <source>
        <dbReference type="Proteomes" id="UP000814003"/>
    </source>
</evidence>
<organism evidence="2 3">
    <name type="scientific">Pseudomonas gessardii</name>
    <dbReference type="NCBI Taxonomy" id="78544"/>
    <lineage>
        <taxon>Bacteria</taxon>
        <taxon>Pseudomonadati</taxon>
        <taxon>Pseudomonadota</taxon>
        <taxon>Gammaproteobacteria</taxon>
        <taxon>Pseudomonadales</taxon>
        <taxon>Pseudomonadaceae</taxon>
        <taxon>Pseudomonas</taxon>
    </lineage>
</organism>
<accession>A0ABS9F847</accession>
<dbReference type="Proteomes" id="UP000814003">
    <property type="component" value="Unassembled WGS sequence"/>
</dbReference>
<name>A0ABS9F847_9PSED</name>
<keyword evidence="3" id="KW-1185">Reference proteome</keyword>
<feature type="compositionally biased region" description="Acidic residues" evidence="1">
    <location>
        <begin position="1"/>
        <end position="11"/>
    </location>
</feature>
<sequence>MANLPETEDFSEGTYQIETSDRVLGGPGGISNKQAEQLGNRTAWLKAAITKIIDGTTTVAVAAKLATGRTLKFKGAATGSGSYDGSGDTEITLTLADSGIEAGTYTKVQFNVKGLAVSGSNPTTLAGYGITDALRVGVISQQLPVLAAPLPGGTDGSGTGGALQIREAQAVGNTKTDLSYAPRVLFHWQGQKAKDLAMSSVGDLLWGGSTLWHAGNFDPASKANGADVTAALGLKANKATTLGGYGIADAFTKDQANAAIAAAIAALVNSAPGALDTLKELSDALGGDPNFATTILNALGLKADKATSLLIGAPSRQRPVLAGSVAAGADGGADGKGGAIEIREVNEVAGGQTDLNWAPSILFNWSGKFARYLKMSVLGDLIWGDKKIWTEGNFNPATKANTVDVTNALALKANTADVLAAAAMTANGRLVIPTSSGPLYIQWYEGPLAGAETDSYPAISHPVAFPSQCLFAGVFTRSTSSNTLSDQMFQMEYWDRLGVKVFPQWFGTGNQSLVKPLIFAIGK</sequence>
<reference evidence="2 3" key="1">
    <citation type="submission" date="2019-11" db="EMBL/GenBank/DDBJ databases">
        <title>Epiphytic Pseudomonas syringae from cherry orchards.</title>
        <authorList>
            <person name="Hulin M.T."/>
        </authorList>
    </citation>
    <scope>NUCLEOTIDE SEQUENCE [LARGE SCALE GENOMIC DNA]</scope>
    <source>
        <strain evidence="2 3">PA-6-5B</strain>
    </source>
</reference>
<feature type="region of interest" description="Disordered" evidence="1">
    <location>
        <begin position="1"/>
        <end position="30"/>
    </location>
</feature>
<evidence type="ECO:0008006" key="4">
    <source>
        <dbReference type="Google" id="ProtNLM"/>
    </source>
</evidence>
<gene>
    <name evidence="2" type="ORF">GIW56_16985</name>
</gene>